<gene>
    <name evidence="1" type="ORF">PC110_g18707</name>
</gene>
<keyword evidence="2" id="KW-1185">Reference proteome</keyword>
<evidence type="ECO:0008006" key="3">
    <source>
        <dbReference type="Google" id="ProtNLM"/>
    </source>
</evidence>
<reference evidence="1 2" key="1">
    <citation type="submission" date="2018-01" db="EMBL/GenBank/DDBJ databases">
        <title>Draft genome of the strawberry crown rot pathogen Phytophthora cactorum.</title>
        <authorList>
            <person name="Armitage A.D."/>
            <person name="Lysoe E."/>
            <person name="Nellist C.F."/>
            <person name="Harrison R.J."/>
            <person name="Brurberg M.B."/>
        </authorList>
    </citation>
    <scope>NUCLEOTIDE SEQUENCE [LARGE SCALE GENOMIC DNA]</scope>
    <source>
        <strain evidence="1 2">10300</strain>
    </source>
</reference>
<proteinExistence type="predicted"/>
<dbReference type="AlphaFoldDB" id="A0A329RJP3"/>
<accession>A0A329RJP3</accession>
<sequence length="33" mass="4028">MDNANIHMYKELEQAIHQTGARLLYLPPYRQRR</sequence>
<evidence type="ECO:0000313" key="1">
    <source>
        <dbReference type="EMBL" id="RAW24864.1"/>
    </source>
</evidence>
<name>A0A329RJP3_9STRA</name>
<dbReference type="Proteomes" id="UP000251314">
    <property type="component" value="Unassembled WGS sequence"/>
</dbReference>
<evidence type="ECO:0000313" key="2">
    <source>
        <dbReference type="Proteomes" id="UP000251314"/>
    </source>
</evidence>
<comment type="caution">
    <text evidence="1">The sequence shown here is derived from an EMBL/GenBank/DDBJ whole genome shotgun (WGS) entry which is preliminary data.</text>
</comment>
<protein>
    <recommendedName>
        <fullName evidence="3">Tc1-like transposase DDE domain-containing protein</fullName>
    </recommendedName>
</protein>
<organism evidence="1 2">
    <name type="scientific">Phytophthora cactorum</name>
    <dbReference type="NCBI Taxonomy" id="29920"/>
    <lineage>
        <taxon>Eukaryota</taxon>
        <taxon>Sar</taxon>
        <taxon>Stramenopiles</taxon>
        <taxon>Oomycota</taxon>
        <taxon>Peronosporomycetes</taxon>
        <taxon>Peronosporales</taxon>
        <taxon>Peronosporaceae</taxon>
        <taxon>Phytophthora</taxon>
    </lineage>
</organism>
<dbReference type="EMBL" id="MJFZ01000823">
    <property type="protein sequence ID" value="RAW24864.1"/>
    <property type="molecule type" value="Genomic_DNA"/>
</dbReference>
<dbReference type="VEuPathDB" id="FungiDB:PC110_g18707"/>